<dbReference type="AlphaFoldDB" id="A0A173RGS6"/>
<gene>
    <name evidence="1" type="ORF">ERS852573_00449</name>
</gene>
<sequence length="143" mass="16378">MQEDNKVRNVELAYLGLCLKGVQPNELNLTQEVLSIGRMMSDASLAMIVQDSIRLLVVIKDIELEESSQRYVITFQAVSEDHDETIRSERLDDRHGKIARHLWSQDLVGHKVLLFKKNEESNDPKNSKGYRVAPWMIDFGPAL</sequence>
<dbReference type="EMBL" id="CYXO01000002">
    <property type="protein sequence ID" value="CUM76926.1"/>
    <property type="molecule type" value="Genomic_DNA"/>
</dbReference>
<dbReference type="Proteomes" id="UP000095597">
    <property type="component" value="Unassembled WGS sequence"/>
</dbReference>
<reference evidence="1 2" key="1">
    <citation type="submission" date="2015-09" db="EMBL/GenBank/DDBJ databases">
        <authorList>
            <consortium name="Pathogen Informatics"/>
        </authorList>
    </citation>
    <scope>NUCLEOTIDE SEQUENCE [LARGE SCALE GENOMIC DNA]</scope>
    <source>
        <strain evidence="1 2">2789STDY5834961</strain>
    </source>
</reference>
<organism evidence="1 2">
    <name type="scientific">Dorea longicatena</name>
    <dbReference type="NCBI Taxonomy" id="88431"/>
    <lineage>
        <taxon>Bacteria</taxon>
        <taxon>Bacillati</taxon>
        <taxon>Bacillota</taxon>
        <taxon>Clostridia</taxon>
        <taxon>Lachnospirales</taxon>
        <taxon>Lachnospiraceae</taxon>
        <taxon>Dorea</taxon>
    </lineage>
</organism>
<protein>
    <submittedName>
        <fullName evidence="1">Uncharacterized protein</fullName>
    </submittedName>
</protein>
<evidence type="ECO:0000313" key="2">
    <source>
        <dbReference type="Proteomes" id="UP000095597"/>
    </source>
</evidence>
<proteinExistence type="predicted"/>
<evidence type="ECO:0000313" key="1">
    <source>
        <dbReference type="EMBL" id="CUM76926.1"/>
    </source>
</evidence>
<dbReference type="RefSeq" id="WP_055213510.1">
    <property type="nucleotide sequence ID" value="NZ_CYXO01000002.1"/>
</dbReference>
<name>A0A173RGS6_9FIRM</name>
<accession>A0A173RGS6</accession>